<dbReference type="Proteomes" id="UP001326613">
    <property type="component" value="Plasmid unnamed1"/>
</dbReference>
<proteinExistence type="predicted"/>
<protein>
    <submittedName>
        <fullName evidence="1">Uncharacterized protein</fullName>
    </submittedName>
</protein>
<evidence type="ECO:0000313" key="2">
    <source>
        <dbReference type="Proteomes" id="UP001326613"/>
    </source>
</evidence>
<name>A0ABZ0UU15_9RICK</name>
<dbReference type="RefSeq" id="WP_323738913.1">
    <property type="nucleotide sequence ID" value="NZ_CP112933.1"/>
</dbReference>
<organism evidence="1 2">
    <name type="scientific">Candidatus Trichorickettsia mobilis</name>
    <dbReference type="NCBI Taxonomy" id="1346319"/>
    <lineage>
        <taxon>Bacteria</taxon>
        <taxon>Pseudomonadati</taxon>
        <taxon>Pseudomonadota</taxon>
        <taxon>Alphaproteobacteria</taxon>
        <taxon>Rickettsiales</taxon>
        <taxon>Rickettsiaceae</taxon>
        <taxon>Rickettsieae</taxon>
        <taxon>Candidatus Trichorickettsia</taxon>
    </lineage>
</organism>
<dbReference type="EMBL" id="CP112933">
    <property type="protein sequence ID" value="WPY01520.1"/>
    <property type="molecule type" value="Genomic_DNA"/>
</dbReference>
<keyword evidence="1" id="KW-0614">Plasmid</keyword>
<sequence length="55" mass="6268">MSKTVFQPHIVVKEKTATDSAKFLRLLTEDDLSQFKAEVDEDIYALLQALNDEVL</sequence>
<evidence type="ECO:0000313" key="1">
    <source>
        <dbReference type="EMBL" id="WPY01520.1"/>
    </source>
</evidence>
<reference evidence="1 2" key="1">
    <citation type="submission" date="2022-10" db="EMBL/GenBank/DDBJ databases">
        <title>Host association and intracellularity evolved multiple times independently in the Rickettsiales.</title>
        <authorList>
            <person name="Castelli M."/>
            <person name="Nardi T."/>
            <person name="Gammuto L."/>
            <person name="Bellinzona G."/>
            <person name="Sabaneyeva E."/>
            <person name="Potekhin A."/>
            <person name="Serra V."/>
            <person name="Petroni G."/>
            <person name="Sassera D."/>
        </authorList>
    </citation>
    <scope>NUCLEOTIDE SEQUENCE [LARGE SCALE GENOMIC DNA]</scope>
    <source>
        <strain evidence="1 2">Kr 154-4</strain>
        <plasmid evidence="1 2">unnamed1</plasmid>
    </source>
</reference>
<geneLocation type="plasmid" evidence="1 2">
    <name>unnamed1</name>
</geneLocation>
<gene>
    <name evidence="1" type="ORF">Trichorick_01433</name>
</gene>
<accession>A0ABZ0UU15</accession>
<keyword evidence="2" id="KW-1185">Reference proteome</keyword>